<evidence type="ECO:0000313" key="2">
    <source>
        <dbReference type="EMBL" id="KGB38922.1"/>
    </source>
</evidence>
<dbReference type="STRING" id="6185.A0A094ZX50"/>
<feature type="signal peptide" evidence="1">
    <location>
        <begin position="1"/>
        <end position="21"/>
    </location>
</feature>
<dbReference type="EMBL" id="KL251099">
    <property type="protein sequence ID" value="KGB38922.1"/>
    <property type="molecule type" value="Genomic_DNA"/>
</dbReference>
<name>A0A094ZX50_SCHHA</name>
<sequence>MEHYTLLPLIIIVCLCQRLETSFYLRTKNICSSRDKVSIIGGEQRRLVTEGGRVTLICCVPGKSNGHDHEQLVWNSPDGKELVNYFSNPISDNQHTAYSVPDFHSKDHLGRQLITPSIVMKQIGQKNLFKVNNTSLENPLTEIENPDIFPPSSHERNFASGSNQLFTEQLNRPVALDPEELGIQISQNGQMRSMTINFPLDEYKYDEEEGSSNIQPERKSYTRKLRNSIRQIEMNSK</sequence>
<evidence type="ECO:0008006" key="3">
    <source>
        <dbReference type="Google" id="ProtNLM"/>
    </source>
</evidence>
<reference evidence="2" key="1">
    <citation type="journal article" date="2012" name="Nat. Genet.">
        <title>Whole-genome sequence of Schistosoma haematobium.</title>
        <authorList>
            <person name="Young N.D."/>
            <person name="Jex A.R."/>
            <person name="Li B."/>
            <person name="Liu S."/>
            <person name="Yang L."/>
            <person name="Xiong Z."/>
            <person name="Li Y."/>
            <person name="Cantacessi C."/>
            <person name="Hall R.S."/>
            <person name="Xu X."/>
            <person name="Chen F."/>
            <person name="Wu X."/>
            <person name="Zerlotini A."/>
            <person name="Oliveira G."/>
            <person name="Hofmann A."/>
            <person name="Zhang G."/>
            <person name="Fang X."/>
            <person name="Kang Y."/>
            <person name="Campbell B.E."/>
            <person name="Loukas A."/>
            <person name="Ranganathan S."/>
            <person name="Rollinson D."/>
            <person name="Rinaldi G."/>
            <person name="Brindley P.J."/>
            <person name="Yang H."/>
            <person name="Wang J."/>
            <person name="Wang J."/>
            <person name="Gasser R.B."/>
        </authorList>
    </citation>
    <scope>NUCLEOTIDE SEQUENCE [LARGE SCALE GENOMIC DNA]</scope>
</reference>
<keyword evidence="1" id="KW-0732">Signal</keyword>
<gene>
    <name evidence="2" type="ORF">MS3_07333</name>
</gene>
<organism evidence="2">
    <name type="scientific">Schistosoma haematobium</name>
    <name type="common">Blood fluke</name>
    <dbReference type="NCBI Taxonomy" id="6185"/>
    <lineage>
        <taxon>Eukaryota</taxon>
        <taxon>Metazoa</taxon>
        <taxon>Spiralia</taxon>
        <taxon>Lophotrochozoa</taxon>
        <taxon>Platyhelminthes</taxon>
        <taxon>Trematoda</taxon>
        <taxon>Digenea</taxon>
        <taxon>Strigeidida</taxon>
        <taxon>Schistosomatoidea</taxon>
        <taxon>Schistosomatidae</taxon>
        <taxon>Schistosoma</taxon>
    </lineage>
</organism>
<evidence type="ECO:0000256" key="1">
    <source>
        <dbReference type="SAM" id="SignalP"/>
    </source>
</evidence>
<accession>A0A094ZX50</accession>
<protein>
    <recommendedName>
        <fullName evidence="3">Ig-like domain-containing protein</fullName>
    </recommendedName>
</protein>
<feature type="chain" id="PRO_5001912790" description="Ig-like domain-containing protein" evidence="1">
    <location>
        <begin position="22"/>
        <end position="237"/>
    </location>
</feature>
<dbReference type="AlphaFoldDB" id="A0A094ZX50"/>
<proteinExistence type="predicted"/>